<keyword evidence="2" id="KW-1133">Transmembrane helix</keyword>
<dbReference type="Proteomes" id="UP000006304">
    <property type="component" value="Chromosome"/>
</dbReference>
<dbReference type="RefSeq" id="WP_014981893.1">
    <property type="nucleotide sequence ID" value="NC_018681.1"/>
</dbReference>
<evidence type="ECO:0000256" key="1">
    <source>
        <dbReference type="SAM" id="MobiDB-lite"/>
    </source>
</evidence>
<feature type="transmembrane region" description="Helical" evidence="2">
    <location>
        <begin position="217"/>
        <end position="243"/>
    </location>
</feature>
<feature type="region of interest" description="Disordered" evidence="1">
    <location>
        <begin position="303"/>
        <end position="334"/>
    </location>
</feature>
<keyword evidence="2" id="KW-0472">Membrane</keyword>
<evidence type="ECO:0000313" key="4">
    <source>
        <dbReference type="Proteomes" id="UP000006304"/>
    </source>
</evidence>
<feature type="transmembrane region" description="Helical" evidence="2">
    <location>
        <begin position="160"/>
        <end position="182"/>
    </location>
</feature>
<keyword evidence="4" id="KW-1185">Reference proteome</keyword>
<dbReference type="HOGENOM" id="CLU_020410_0_0_11"/>
<feature type="region of interest" description="Disordered" evidence="1">
    <location>
        <begin position="1"/>
        <end position="34"/>
    </location>
</feature>
<name>K0EI54_NOCB7</name>
<sequence>MDTAAVAPKVGSDRDSSDVPARPSDVRTARTASAVGAARSSGGVAPAGRSWRVPPVLLVAGGLIALQLLLRGWVAASGYFYWDDLILVGRAGRYPLLSTELLLHNHDGHFMPLAFVVAWVVTQAAPLIWAAPVLVLVLGQLAVSLAVLRMLRLLLALRWALLVPLVFFLFSPVTLPAFAWWSAALNTLPLQFALAWVIGDALLLLRTGRRRYAVSGIVVLALALLFFEKSVIVPFVAFAVAALTQYIDRQLGGGRESGRAQDVDGPQQRGGGRESVVLAQHVDGPQQRGGGRESVVLAQYIDGPQQRSDGPQRRVGDGEPAVLEHAGGERRGRRESAVRAQHIDGQQQCVGGQEPAAFAQDVDGEQFGGGLEPAVLAQRVDGERRGGGRWAVVCEVARRGKCLWLGSGLVLMCWLAGYLAVVGVSGVHNNPAGMRDWLPNATSLGVVPALAGGPWRWERWLPAAPWADPPGGAVVLAWVVLISVPALSVYTRRGVWPVWVLAVAYVLLLQLPVALVRGGPNTAAELMQSLRYFADLGVTFAVVGALLLRASPRRPLPRQFGSRTAIALTASFVVSSLFSTYTFVCSWRPSPTKTYVANVNSALAHWDGVPLLEQEVPWDVLNPLAYPQNLASQVLAPLAAPGTFADSTPRLRMITDTGTVVDAQVWWNRSILPGPDPQCGYRIHGGDPVTVRLDGPMLEHEWTAQLNYLADRDGKLAVAFEHGKPVTVPVRAGLNTVYVRLTGSGAALRISSRTPGLTTCLGVGPVGVASYDN</sequence>
<evidence type="ECO:0000256" key="2">
    <source>
        <dbReference type="SAM" id="Phobius"/>
    </source>
</evidence>
<feature type="transmembrane region" description="Helical" evidence="2">
    <location>
        <begin position="56"/>
        <end position="82"/>
    </location>
</feature>
<proteinExistence type="predicted"/>
<feature type="transmembrane region" description="Helical" evidence="2">
    <location>
        <begin position="469"/>
        <end position="491"/>
    </location>
</feature>
<evidence type="ECO:0008006" key="5">
    <source>
        <dbReference type="Google" id="ProtNLM"/>
    </source>
</evidence>
<dbReference type="KEGG" id="nbr:O3I_005375"/>
<feature type="transmembrane region" description="Helical" evidence="2">
    <location>
        <begin position="498"/>
        <end position="518"/>
    </location>
</feature>
<feature type="transmembrane region" description="Helical" evidence="2">
    <location>
        <begin position="127"/>
        <end position="148"/>
    </location>
</feature>
<feature type="transmembrane region" description="Helical" evidence="2">
    <location>
        <begin position="560"/>
        <end position="584"/>
    </location>
</feature>
<dbReference type="STRING" id="1133849.O3I_005375"/>
<feature type="region of interest" description="Disordered" evidence="1">
    <location>
        <begin position="253"/>
        <end position="273"/>
    </location>
</feature>
<evidence type="ECO:0000313" key="3">
    <source>
        <dbReference type="EMBL" id="AFT99037.1"/>
    </source>
</evidence>
<organism evidence="3 4">
    <name type="scientific">Nocardia brasiliensis (strain ATCC 700358 / HUJEG-1)</name>
    <dbReference type="NCBI Taxonomy" id="1133849"/>
    <lineage>
        <taxon>Bacteria</taxon>
        <taxon>Bacillati</taxon>
        <taxon>Actinomycetota</taxon>
        <taxon>Actinomycetes</taxon>
        <taxon>Mycobacteriales</taxon>
        <taxon>Nocardiaceae</taxon>
        <taxon>Nocardia</taxon>
    </lineage>
</organism>
<keyword evidence="2" id="KW-0812">Transmembrane</keyword>
<feature type="transmembrane region" description="Helical" evidence="2">
    <location>
        <begin position="530"/>
        <end position="548"/>
    </location>
</feature>
<accession>K0EI54</accession>
<dbReference type="EMBL" id="CP003876">
    <property type="protein sequence ID" value="AFT99037.1"/>
    <property type="molecule type" value="Genomic_DNA"/>
</dbReference>
<dbReference type="eggNOG" id="COG0815">
    <property type="taxonomic scope" value="Bacteria"/>
</dbReference>
<feature type="transmembrane region" description="Helical" evidence="2">
    <location>
        <begin position="403"/>
        <end position="425"/>
    </location>
</feature>
<gene>
    <name evidence="3" type="ORF">O3I_005375</name>
</gene>
<reference evidence="3 4" key="1">
    <citation type="journal article" date="2012" name="J. Bacteriol.">
        <title>Complete genome sequence of Nocardia brasiliensis HUJEG-1.</title>
        <authorList>
            <person name="Vera-Cabrera L."/>
            <person name="Ortiz-Lopez R."/>
            <person name="Elizondo-Gonzalez R."/>
            <person name="Perez-Maya A.A."/>
            <person name="Ocampo-Candiani J."/>
        </authorList>
    </citation>
    <scope>NUCLEOTIDE SEQUENCE [LARGE SCALE GENOMIC DNA]</scope>
    <source>
        <strain evidence="4">ATCC 700358</strain>
    </source>
</reference>
<protein>
    <recommendedName>
        <fullName evidence="5">Transmembrane protein</fullName>
    </recommendedName>
</protein>
<dbReference type="AlphaFoldDB" id="K0EI54"/>